<feature type="domain" description="N-acetyltransferase" evidence="1">
    <location>
        <begin position="130"/>
        <end position="268"/>
    </location>
</feature>
<gene>
    <name evidence="2" type="ORF">G9Q37_21425</name>
</gene>
<dbReference type="PROSITE" id="PS51186">
    <property type="entry name" value="GNAT"/>
    <property type="match status" value="2"/>
</dbReference>
<evidence type="ECO:0000313" key="2">
    <source>
        <dbReference type="EMBL" id="QIM54884.1"/>
    </source>
</evidence>
<dbReference type="InterPro" id="IPR000182">
    <property type="entry name" value="GNAT_dom"/>
</dbReference>
<dbReference type="InterPro" id="IPR041496">
    <property type="entry name" value="YitH/HolE_GNAT"/>
</dbReference>
<accession>A0A6G8INW7</accession>
<protein>
    <submittedName>
        <fullName evidence="2">GNAT family N-acetyltransferase</fullName>
    </submittedName>
</protein>
<keyword evidence="3" id="KW-1185">Reference proteome</keyword>
<dbReference type="Pfam" id="PF18014">
    <property type="entry name" value="Acetyltransf_18"/>
    <property type="match status" value="1"/>
</dbReference>
<dbReference type="KEGG" id="hcz:G9Q37_21425"/>
<sequence>MNRTQLGTALRWAEEEGWNPGRHDGDIFHPIDVRGHFMASLDGQPAATISGLRYGTSYGFVGLYIVRPDLRGRGLGMAVWKAALEHLRGCIVGLDGVVEQQHNYRRSGFDLAWHNRRYQAVGRSPQPRDPRIVKLTAIPFEALAVYDRAFHPEPRPVFLQAWIQQRYGMALGWWQDGRLKGYGVVRACANGHKIGPLCADTPAIAEALLDALLGCVVLREPVYLDIPEPNREAISLAERQGMVAGFPTARMYRGPAPRIDLPRQYALTALEIG</sequence>
<dbReference type="CDD" id="cd04301">
    <property type="entry name" value="NAT_SF"/>
    <property type="match status" value="1"/>
</dbReference>
<reference evidence="2 3" key="1">
    <citation type="submission" date="2020-03" db="EMBL/GenBank/DDBJ databases">
        <title>Hydrogenophaga sp. nov. isolated from cyanobacterial mat.</title>
        <authorList>
            <person name="Thorat V."/>
            <person name="Kirdat K."/>
            <person name="Tiwarekar B."/>
            <person name="Costa E.D."/>
            <person name="Yadav A."/>
        </authorList>
    </citation>
    <scope>NUCLEOTIDE SEQUENCE [LARGE SCALE GENOMIC DNA]</scope>
    <source>
        <strain evidence="2 3">BA0156</strain>
    </source>
</reference>
<evidence type="ECO:0000313" key="3">
    <source>
        <dbReference type="Proteomes" id="UP000503162"/>
    </source>
</evidence>
<dbReference type="Pfam" id="PF00583">
    <property type="entry name" value="Acetyltransf_1"/>
    <property type="match status" value="1"/>
</dbReference>
<proteinExistence type="predicted"/>
<dbReference type="PANTHER" id="PTHR47237">
    <property type="entry name" value="SLL0310 PROTEIN"/>
    <property type="match status" value="1"/>
</dbReference>
<feature type="domain" description="N-acetyltransferase" evidence="1">
    <location>
        <begin position="1"/>
        <end position="130"/>
    </location>
</feature>
<dbReference type="EMBL" id="CP049989">
    <property type="protein sequence ID" value="QIM54884.1"/>
    <property type="molecule type" value="Genomic_DNA"/>
</dbReference>
<dbReference type="Gene3D" id="3.40.630.90">
    <property type="match status" value="1"/>
</dbReference>
<name>A0A6G8INW7_9BURK</name>
<dbReference type="AlphaFoldDB" id="A0A6G8INW7"/>
<evidence type="ECO:0000259" key="1">
    <source>
        <dbReference type="PROSITE" id="PS51186"/>
    </source>
</evidence>
<dbReference type="InterPro" id="IPR052729">
    <property type="entry name" value="Acyl/Acetyltrans_Enzymes"/>
</dbReference>
<dbReference type="Proteomes" id="UP000503162">
    <property type="component" value="Chromosome"/>
</dbReference>
<dbReference type="Gene3D" id="3.40.630.30">
    <property type="match status" value="1"/>
</dbReference>
<dbReference type="InterPro" id="IPR016181">
    <property type="entry name" value="Acyl_CoA_acyltransferase"/>
</dbReference>
<dbReference type="PANTHER" id="PTHR47237:SF1">
    <property type="entry name" value="SLL0310 PROTEIN"/>
    <property type="match status" value="1"/>
</dbReference>
<dbReference type="GO" id="GO:0016747">
    <property type="term" value="F:acyltransferase activity, transferring groups other than amino-acyl groups"/>
    <property type="evidence" value="ECO:0007669"/>
    <property type="project" value="InterPro"/>
</dbReference>
<dbReference type="SUPFAM" id="SSF55729">
    <property type="entry name" value="Acyl-CoA N-acyltransferases (Nat)"/>
    <property type="match status" value="1"/>
</dbReference>
<keyword evidence="2" id="KW-0808">Transferase</keyword>
<organism evidence="2 3">
    <name type="scientific">Hydrogenophaga crocea</name>
    <dbReference type="NCBI Taxonomy" id="2716225"/>
    <lineage>
        <taxon>Bacteria</taxon>
        <taxon>Pseudomonadati</taxon>
        <taxon>Pseudomonadota</taxon>
        <taxon>Betaproteobacteria</taxon>
        <taxon>Burkholderiales</taxon>
        <taxon>Comamonadaceae</taxon>
        <taxon>Hydrogenophaga</taxon>
    </lineage>
</organism>